<comment type="caution">
    <text evidence="2">The sequence shown here is derived from an EMBL/GenBank/DDBJ whole genome shotgun (WGS) entry which is preliminary data.</text>
</comment>
<evidence type="ECO:0000313" key="3">
    <source>
        <dbReference type="Proteomes" id="UP001240447"/>
    </source>
</evidence>
<dbReference type="EMBL" id="JAUSQM010000001">
    <property type="protein sequence ID" value="MDP9822343.1"/>
    <property type="molecule type" value="Genomic_DNA"/>
</dbReference>
<sequence>MTSIDSIEDWRSVIEDLDWQRLIERRRRPFGLFTVSSDPQPDVEAWSRFADYCVERELMLTCSWGPNSTVLDDVVDFASLGRSIKGLPAAEPLTTWHDNEPLEDALEFFLGMDGGDLRVGTDHGGTDWVRIVLVVGDPDRADEIRRTLTALGPQSFEQRISVEEEREIRRDCLRRVIQRDGDLDELLADMSVTTMWGDLEVPLRSADLIGLLEDYLAGAVSAEQVGEWAEVLEMRDELEPEDNTFWLLSELAPPVGLSYPMTRERALSIIERLR</sequence>
<dbReference type="InterPro" id="IPR056101">
    <property type="entry name" value="DUF7684"/>
</dbReference>
<keyword evidence="3" id="KW-1185">Reference proteome</keyword>
<evidence type="ECO:0000313" key="2">
    <source>
        <dbReference type="EMBL" id="MDP9822343.1"/>
    </source>
</evidence>
<dbReference type="Pfam" id="PF24733">
    <property type="entry name" value="DUF7684"/>
    <property type="match status" value="1"/>
</dbReference>
<proteinExistence type="predicted"/>
<dbReference type="RefSeq" id="WP_181642656.1">
    <property type="nucleotide sequence ID" value="NZ_CCXJ01000791.2"/>
</dbReference>
<dbReference type="Proteomes" id="UP001240447">
    <property type="component" value="Unassembled WGS sequence"/>
</dbReference>
<protein>
    <recommendedName>
        <fullName evidence="1">DUF7684 domain-containing protein</fullName>
    </recommendedName>
</protein>
<accession>A0ABT9NPM3</accession>
<feature type="domain" description="DUF7684" evidence="1">
    <location>
        <begin position="41"/>
        <end position="109"/>
    </location>
</feature>
<gene>
    <name evidence="2" type="ORF">J2S59_002152</name>
</gene>
<organism evidence="2 3">
    <name type="scientific">Nocardioides massiliensis</name>
    <dbReference type="NCBI Taxonomy" id="1325935"/>
    <lineage>
        <taxon>Bacteria</taxon>
        <taxon>Bacillati</taxon>
        <taxon>Actinomycetota</taxon>
        <taxon>Actinomycetes</taxon>
        <taxon>Propionibacteriales</taxon>
        <taxon>Nocardioidaceae</taxon>
        <taxon>Nocardioides</taxon>
    </lineage>
</organism>
<name>A0ABT9NPM3_9ACTN</name>
<evidence type="ECO:0000259" key="1">
    <source>
        <dbReference type="Pfam" id="PF24733"/>
    </source>
</evidence>
<reference evidence="2 3" key="1">
    <citation type="submission" date="2023-07" db="EMBL/GenBank/DDBJ databases">
        <title>Sequencing the genomes of 1000 actinobacteria strains.</title>
        <authorList>
            <person name="Klenk H.-P."/>
        </authorList>
    </citation>
    <scope>NUCLEOTIDE SEQUENCE [LARGE SCALE GENOMIC DNA]</scope>
    <source>
        <strain evidence="2 3">GD13</strain>
    </source>
</reference>